<dbReference type="EMBL" id="JACSPW010000005">
    <property type="protein sequence ID" value="MBD8032800.1"/>
    <property type="molecule type" value="Genomic_DNA"/>
</dbReference>
<keyword evidence="2" id="KW-1185">Reference proteome</keyword>
<evidence type="ECO:0000313" key="2">
    <source>
        <dbReference type="Proteomes" id="UP000600565"/>
    </source>
</evidence>
<name>A0ABR8XLJ3_9BACL</name>
<dbReference type="Proteomes" id="UP000600565">
    <property type="component" value="Unassembled WGS sequence"/>
</dbReference>
<protein>
    <submittedName>
        <fullName evidence="1">Transcriptional regulator</fullName>
    </submittedName>
</protein>
<sequence>MIHYEEGYSVYVEKCEQFGLEPVNFHYFVNMLSPQQLLAYYNYAIEQEMK</sequence>
<reference evidence="1 2" key="1">
    <citation type="submission" date="2020-08" db="EMBL/GenBank/DDBJ databases">
        <title>A Genomic Blueprint of the Chicken Gut Microbiome.</title>
        <authorList>
            <person name="Gilroy R."/>
            <person name="Ravi A."/>
            <person name="Getino M."/>
            <person name="Pursley I."/>
            <person name="Horton D.L."/>
            <person name="Alikhan N.-F."/>
            <person name="Baker D."/>
            <person name="Gharbi K."/>
            <person name="Hall N."/>
            <person name="Watson M."/>
            <person name="Adriaenssens E.M."/>
            <person name="Foster-Nyarko E."/>
            <person name="Jarju S."/>
            <person name="Secka A."/>
            <person name="Antonio M."/>
            <person name="Oren A."/>
            <person name="Chaudhuri R."/>
            <person name="La Ragione R.M."/>
            <person name="Hildebrand F."/>
            <person name="Pallen M.J."/>
        </authorList>
    </citation>
    <scope>NUCLEOTIDE SEQUENCE [LARGE SCALE GENOMIC DNA]</scope>
    <source>
        <strain evidence="1 2">Sa1YVA6</strain>
    </source>
</reference>
<organism evidence="1 2">
    <name type="scientific">Solibacillus merdavium</name>
    <dbReference type="NCBI Taxonomy" id="2762218"/>
    <lineage>
        <taxon>Bacteria</taxon>
        <taxon>Bacillati</taxon>
        <taxon>Bacillota</taxon>
        <taxon>Bacilli</taxon>
        <taxon>Bacillales</taxon>
        <taxon>Caryophanaceae</taxon>
        <taxon>Solibacillus</taxon>
    </lineage>
</organism>
<proteinExistence type="predicted"/>
<dbReference type="RefSeq" id="WP_191703389.1">
    <property type="nucleotide sequence ID" value="NZ_JACSPW010000005.1"/>
</dbReference>
<comment type="caution">
    <text evidence="1">The sequence shown here is derived from an EMBL/GenBank/DDBJ whole genome shotgun (WGS) entry which is preliminary data.</text>
</comment>
<evidence type="ECO:0000313" key="1">
    <source>
        <dbReference type="EMBL" id="MBD8032800.1"/>
    </source>
</evidence>
<accession>A0ABR8XLJ3</accession>
<gene>
    <name evidence="1" type="ORF">H9632_06950</name>
</gene>